<dbReference type="AlphaFoldDB" id="A0A660L915"/>
<dbReference type="Proteomes" id="UP000278962">
    <property type="component" value="Unassembled WGS sequence"/>
</dbReference>
<gene>
    <name evidence="7" type="ORF">C8N24_0691</name>
</gene>
<dbReference type="Gene3D" id="1.10.443.10">
    <property type="entry name" value="Intergrase catalytic core"/>
    <property type="match status" value="1"/>
</dbReference>
<evidence type="ECO:0000256" key="1">
    <source>
        <dbReference type="ARBA" id="ARBA00008857"/>
    </source>
</evidence>
<keyword evidence="4" id="KW-0233">DNA recombination</keyword>
<dbReference type="OrthoDB" id="1822491at2"/>
<evidence type="ECO:0000256" key="2">
    <source>
        <dbReference type="ARBA" id="ARBA00022908"/>
    </source>
</evidence>
<comment type="caution">
    <text evidence="7">The sequence shown here is derived from an EMBL/GenBank/DDBJ whole genome shotgun (WGS) entry which is preliminary data.</text>
</comment>
<dbReference type="GO" id="GO:0006310">
    <property type="term" value="P:DNA recombination"/>
    <property type="evidence" value="ECO:0007669"/>
    <property type="project" value="UniProtKB-KW"/>
</dbReference>
<dbReference type="RefSeq" id="WP_147447608.1">
    <property type="nucleotide sequence ID" value="NZ_RBIL01000001.1"/>
</dbReference>
<dbReference type="GO" id="GO:0003677">
    <property type="term" value="F:DNA binding"/>
    <property type="evidence" value="ECO:0007669"/>
    <property type="project" value="UniProtKB-KW"/>
</dbReference>
<dbReference type="PANTHER" id="PTHR30349">
    <property type="entry name" value="PHAGE INTEGRASE-RELATED"/>
    <property type="match status" value="1"/>
</dbReference>
<accession>A0A660L915</accession>
<dbReference type="Pfam" id="PF14659">
    <property type="entry name" value="Phage_int_SAM_3"/>
    <property type="match status" value="1"/>
</dbReference>
<dbReference type="InterPro" id="IPR002104">
    <property type="entry name" value="Integrase_catalytic"/>
</dbReference>
<dbReference type="Pfam" id="PF00589">
    <property type="entry name" value="Phage_integrase"/>
    <property type="match status" value="1"/>
</dbReference>
<proteinExistence type="inferred from homology"/>
<dbReference type="CDD" id="cd00397">
    <property type="entry name" value="DNA_BRE_C"/>
    <property type="match status" value="1"/>
</dbReference>
<evidence type="ECO:0000256" key="5">
    <source>
        <dbReference type="SAM" id="MobiDB-lite"/>
    </source>
</evidence>
<dbReference type="PANTHER" id="PTHR30349:SF64">
    <property type="entry name" value="PROPHAGE INTEGRASE INTD-RELATED"/>
    <property type="match status" value="1"/>
</dbReference>
<keyword evidence="2" id="KW-0229">DNA integration</keyword>
<dbReference type="InterPro" id="IPR050090">
    <property type="entry name" value="Tyrosine_recombinase_XerCD"/>
</dbReference>
<sequence>MSSADDGPIAPELNPALVERIAHRVLLRLVSDSRGDDFQLLTVAQVARRLQVHSSWVYANARQLGALRLGTGPKAPLRFDPRRVALAVGDPSLPAAGPSSARRRPEPPALRRLPSLPTPARGHQSAASTGPSTGAAETRCGRRPTGQVRKTWRKRDEQWRFALRIWWQGERVWVPLGLEADGWNDYRAKLELENVTREIAAGVWRPPTPQPLDPGDRNPIFREFATFWLDEKQPDLERSTYDDYRNLLTNHVLPAFHDKRLSEINYEAINAYRTARLREGARRKRASEAGVPLHGRPGRPLRPFGARQVNASVRLLAQILDRAVRSERFDLEHHRARERELKVKREKPVYRRFLEVDELLDVLDAALEIDQRSSPETLELGKTVRHLREIERLPWTRIAATIGRAESTTIWLSRQTAGGRRARRAMIATLGLSGLRAHEVADLRRRHLDFTHGRIVIADGKTYGSVREVHMSPFLREELLVYVAEVGQTGADELVFPTRRGTPHSRQNLNRRVLAPAVARATQARATRGDAVLPPAITPHTLRRTFVTLSAQAGRSPSWIQAQIGHADMTTMQRYYMQASHSETQPRMKRLVEYVLDEAGMTNQAHAPTGEARQTLLLPDDPAAPGI</sequence>
<feature type="domain" description="Tyr recombinase" evidence="6">
    <location>
        <begin position="388"/>
        <end position="593"/>
    </location>
</feature>
<evidence type="ECO:0000256" key="4">
    <source>
        <dbReference type="ARBA" id="ARBA00023172"/>
    </source>
</evidence>
<keyword evidence="3" id="KW-0238">DNA-binding</keyword>
<dbReference type="SUPFAM" id="SSF56349">
    <property type="entry name" value="DNA breaking-rejoining enzymes"/>
    <property type="match status" value="1"/>
</dbReference>
<dbReference type="GO" id="GO:0015074">
    <property type="term" value="P:DNA integration"/>
    <property type="evidence" value="ECO:0007669"/>
    <property type="project" value="UniProtKB-KW"/>
</dbReference>
<protein>
    <submittedName>
        <fullName evidence="7">Integrase-like protein</fullName>
    </submittedName>
</protein>
<dbReference type="InterPro" id="IPR004107">
    <property type="entry name" value="Integrase_SAM-like_N"/>
</dbReference>
<dbReference type="Gene3D" id="1.10.150.130">
    <property type="match status" value="1"/>
</dbReference>
<comment type="similarity">
    <text evidence="1">Belongs to the 'phage' integrase family.</text>
</comment>
<evidence type="ECO:0000313" key="8">
    <source>
        <dbReference type="Proteomes" id="UP000278962"/>
    </source>
</evidence>
<feature type="compositionally biased region" description="Low complexity" evidence="5">
    <location>
        <begin position="110"/>
        <end position="136"/>
    </location>
</feature>
<organism evidence="7 8">
    <name type="scientific">Solirubrobacter pauli</name>
    <dbReference type="NCBI Taxonomy" id="166793"/>
    <lineage>
        <taxon>Bacteria</taxon>
        <taxon>Bacillati</taxon>
        <taxon>Actinomycetota</taxon>
        <taxon>Thermoleophilia</taxon>
        <taxon>Solirubrobacterales</taxon>
        <taxon>Solirubrobacteraceae</taxon>
        <taxon>Solirubrobacter</taxon>
    </lineage>
</organism>
<dbReference type="PROSITE" id="PS51898">
    <property type="entry name" value="TYR_RECOMBINASE"/>
    <property type="match status" value="1"/>
</dbReference>
<dbReference type="InterPro" id="IPR010998">
    <property type="entry name" value="Integrase_recombinase_N"/>
</dbReference>
<name>A0A660L915_9ACTN</name>
<evidence type="ECO:0000256" key="3">
    <source>
        <dbReference type="ARBA" id="ARBA00023125"/>
    </source>
</evidence>
<dbReference type="InterPro" id="IPR011010">
    <property type="entry name" value="DNA_brk_join_enz"/>
</dbReference>
<evidence type="ECO:0000313" key="7">
    <source>
        <dbReference type="EMBL" id="RKQ90876.1"/>
    </source>
</evidence>
<keyword evidence="8" id="KW-1185">Reference proteome</keyword>
<dbReference type="EMBL" id="RBIL01000001">
    <property type="protein sequence ID" value="RKQ90876.1"/>
    <property type="molecule type" value="Genomic_DNA"/>
</dbReference>
<evidence type="ECO:0000259" key="6">
    <source>
        <dbReference type="PROSITE" id="PS51898"/>
    </source>
</evidence>
<reference evidence="7 8" key="1">
    <citation type="submission" date="2018-10" db="EMBL/GenBank/DDBJ databases">
        <title>Genomic Encyclopedia of Archaeal and Bacterial Type Strains, Phase II (KMG-II): from individual species to whole genera.</title>
        <authorList>
            <person name="Goeker M."/>
        </authorList>
    </citation>
    <scope>NUCLEOTIDE SEQUENCE [LARGE SCALE GENOMIC DNA]</scope>
    <source>
        <strain evidence="7 8">DSM 14954</strain>
    </source>
</reference>
<feature type="compositionally biased region" description="Low complexity" evidence="5">
    <location>
        <begin position="91"/>
        <end position="100"/>
    </location>
</feature>
<feature type="region of interest" description="Disordered" evidence="5">
    <location>
        <begin position="89"/>
        <end position="151"/>
    </location>
</feature>
<dbReference type="InterPro" id="IPR013762">
    <property type="entry name" value="Integrase-like_cat_sf"/>
</dbReference>